<evidence type="ECO:0000313" key="3">
    <source>
        <dbReference type="Proteomes" id="UP000651977"/>
    </source>
</evidence>
<sequence length="90" mass="10400">MMSFKIRLLSLTIGLLVRYQQHLETQRWLKQQRQQSWQITGISAHIARDIGVDSDGRIRAKLDEVVVDTPSHEQHRRAWKNPAPGLTADT</sequence>
<dbReference type="Proteomes" id="UP000651977">
    <property type="component" value="Unassembled WGS sequence"/>
</dbReference>
<organism evidence="2 3">
    <name type="scientific">Agarivorans gilvus</name>
    <dbReference type="NCBI Taxonomy" id="680279"/>
    <lineage>
        <taxon>Bacteria</taxon>
        <taxon>Pseudomonadati</taxon>
        <taxon>Pseudomonadota</taxon>
        <taxon>Gammaproteobacteria</taxon>
        <taxon>Alteromonadales</taxon>
        <taxon>Alteromonadaceae</taxon>
        <taxon>Agarivorans</taxon>
    </lineage>
</organism>
<accession>A0ABQ1HZZ4</accession>
<evidence type="ECO:0000313" key="2">
    <source>
        <dbReference type="EMBL" id="GGB03315.1"/>
    </source>
</evidence>
<proteinExistence type="predicted"/>
<feature type="region of interest" description="Disordered" evidence="1">
    <location>
        <begin position="71"/>
        <end position="90"/>
    </location>
</feature>
<protein>
    <recommendedName>
        <fullName evidence="4">DUF1127 domain-containing protein</fullName>
    </recommendedName>
</protein>
<reference evidence="3" key="1">
    <citation type="journal article" date="2019" name="Int. J. Syst. Evol. Microbiol.">
        <title>The Global Catalogue of Microorganisms (GCM) 10K type strain sequencing project: providing services to taxonomists for standard genome sequencing and annotation.</title>
        <authorList>
            <consortium name="The Broad Institute Genomics Platform"/>
            <consortium name="The Broad Institute Genome Sequencing Center for Infectious Disease"/>
            <person name="Wu L."/>
            <person name="Ma J."/>
        </authorList>
    </citation>
    <scope>NUCLEOTIDE SEQUENCE [LARGE SCALE GENOMIC DNA]</scope>
    <source>
        <strain evidence="3">CGMCC 1.10131</strain>
    </source>
</reference>
<evidence type="ECO:0008006" key="4">
    <source>
        <dbReference type="Google" id="ProtNLM"/>
    </source>
</evidence>
<name>A0ABQ1HZZ4_9ALTE</name>
<gene>
    <name evidence="2" type="ORF">GCM10007414_15830</name>
</gene>
<dbReference type="EMBL" id="BMDY01000008">
    <property type="protein sequence ID" value="GGB03315.1"/>
    <property type="molecule type" value="Genomic_DNA"/>
</dbReference>
<comment type="caution">
    <text evidence="2">The sequence shown here is derived from an EMBL/GenBank/DDBJ whole genome shotgun (WGS) entry which is preliminary data.</text>
</comment>
<dbReference type="RefSeq" id="WP_055733550.1">
    <property type="nucleotide sequence ID" value="NZ_BMDY01000008.1"/>
</dbReference>
<evidence type="ECO:0000256" key="1">
    <source>
        <dbReference type="SAM" id="MobiDB-lite"/>
    </source>
</evidence>
<keyword evidence="3" id="KW-1185">Reference proteome</keyword>